<evidence type="ECO:0000256" key="1">
    <source>
        <dbReference type="ARBA" id="ARBA00022475"/>
    </source>
</evidence>
<gene>
    <name evidence="8" type="ORF">DFR60_107231</name>
</gene>
<keyword evidence="2 7" id="KW-0732">Signal</keyword>
<protein>
    <submittedName>
        <fullName evidence="8">Carbohydrate ABC transporter substrate-binding protein (CUT1 family)</fullName>
    </submittedName>
</protein>
<dbReference type="PROSITE" id="PS51257">
    <property type="entry name" value="PROKAR_LIPOPROTEIN"/>
    <property type="match status" value="1"/>
</dbReference>
<dbReference type="Gene3D" id="3.40.190.10">
    <property type="entry name" value="Periplasmic binding protein-like II"/>
    <property type="match status" value="2"/>
</dbReference>
<dbReference type="PANTHER" id="PTHR43649:SF33">
    <property type="entry name" value="POLYGALACTURONAN_RHAMNOGALACTURONAN-BINDING PROTEIN YTCQ"/>
    <property type="match status" value="1"/>
</dbReference>
<keyword evidence="5" id="KW-0449">Lipoprotein</keyword>
<dbReference type="AlphaFoldDB" id="A0A2V3Y677"/>
<dbReference type="SUPFAM" id="SSF53850">
    <property type="entry name" value="Periplasmic binding protein-like II"/>
    <property type="match status" value="1"/>
</dbReference>
<reference evidence="8 9" key="1">
    <citation type="submission" date="2018-05" db="EMBL/GenBank/DDBJ databases">
        <title>Genomic Encyclopedia of Type Strains, Phase IV (KMG-IV): sequencing the most valuable type-strain genomes for metagenomic binning, comparative biology and taxonomic classification.</title>
        <authorList>
            <person name="Goeker M."/>
        </authorList>
    </citation>
    <scope>NUCLEOTIDE SEQUENCE [LARGE SCALE GENOMIC DNA]</scope>
    <source>
        <strain evidence="8 9">DSM 24995</strain>
    </source>
</reference>
<feature type="chain" id="PRO_5038728062" evidence="7">
    <location>
        <begin position="23"/>
        <end position="442"/>
    </location>
</feature>
<evidence type="ECO:0000256" key="6">
    <source>
        <dbReference type="SAM" id="MobiDB-lite"/>
    </source>
</evidence>
<evidence type="ECO:0000256" key="4">
    <source>
        <dbReference type="ARBA" id="ARBA00023139"/>
    </source>
</evidence>
<keyword evidence="1" id="KW-1003">Cell membrane</keyword>
<comment type="caution">
    <text evidence="8">The sequence shown here is derived from an EMBL/GenBank/DDBJ whole genome shotgun (WGS) entry which is preliminary data.</text>
</comment>
<dbReference type="InterPro" id="IPR006059">
    <property type="entry name" value="SBP"/>
</dbReference>
<keyword evidence="3" id="KW-0472">Membrane</keyword>
<organism evidence="8 9">
    <name type="scientific">Hungatella effluvii</name>
    <dbReference type="NCBI Taxonomy" id="1096246"/>
    <lineage>
        <taxon>Bacteria</taxon>
        <taxon>Bacillati</taxon>
        <taxon>Bacillota</taxon>
        <taxon>Clostridia</taxon>
        <taxon>Lachnospirales</taxon>
        <taxon>Lachnospiraceae</taxon>
        <taxon>Hungatella</taxon>
    </lineage>
</organism>
<evidence type="ECO:0000256" key="5">
    <source>
        <dbReference type="ARBA" id="ARBA00023288"/>
    </source>
</evidence>
<feature type="region of interest" description="Disordered" evidence="6">
    <location>
        <begin position="25"/>
        <end position="52"/>
    </location>
</feature>
<sequence length="442" mass="47880">MKKTKKMLALLAGSAMIISSLAGCGQSPTATQGGNESTKQADAGQDSGKKAESGAKEKIRVFTFFTGSDQWAPVWSEVIDEYMQANPGIEIVDESAPTAGANDVFRTKMQADIAARTPADLCLFYTGADGKPLVDSGLFVDLGPSMEADQDWSKNFKQSALDGQKYDGKQYSLPYLGYYEGLFYNKKLFDQYSLEEPTSYDNIMKAVEVFAQNGIPAFAASMAKPSYVLELAILAQAGAEGHKNYFDDSWAPALDCIADLYQKEAFPKDTMTISEDDIRLMFKEGKAAMMFNGSWCVSALEDNPDMRLISMPALPGGKGGESCALAGFGSGWFLSKEASERSEESLKLLKYLTSPEIMQRFIAVGGSSAVECPAPEGASELMKSAVLMLNKATYTDTAIDSQVSREAWMAIADDGTPYLVEGKKSSLDLLAEARKIQEAVNR</sequence>
<dbReference type="Proteomes" id="UP000248057">
    <property type="component" value="Unassembled WGS sequence"/>
</dbReference>
<evidence type="ECO:0000313" key="9">
    <source>
        <dbReference type="Proteomes" id="UP000248057"/>
    </source>
</evidence>
<dbReference type="PANTHER" id="PTHR43649">
    <property type="entry name" value="ARABINOSE-BINDING PROTEIN-RELATED"/>
    <property type="match status" value="1"/>
</dbReference>
<feature type="signal peptide" evidence="7">
    <location>
        <begin position="1"/>
        <end position="22"/>
    </location>
</feature>
<dbReference type="EMBL" id="QJKD01000007">
    <property type="protein sequence ID" value="PXX52545.1"/>
    <property type="molecule type" value="Genomic_DNA"/>
</dbReference>
<dbReference type="InterPro" id="IPR050490">
    <property type="entry name" value="Bact_solute-bd_prot1"/>
</dbReference>
<dbReference type="GeneID" id="86062340"/>
<evidence type="ECO:0000256" key="7">
    <source>
        <dbReference type="SAM" id="SignalP"/>
    </source>
</evidence>
<dbReference type="Pfam" id="PF01547">
    <property type="entry name" value="SBP_bac_1"/>
    <property type="match status" value="1"/>
</dbReference>
<evidence type="ECO:0000313" key="8">
    <source>
        <dbReference type="EMBL" id="PXX52545.1"/>
    </source>
</evidence>
<dbReference type="RefSeq" id="WP_110323670.1">
    <property type="nucleotide sequence ID" value="NZ_QJKD01000007.1"/>
</dbReference>
<accession>A0A2V3Y677</accession>
<name>A0A2V3Y677_9FIRM</name>
<evidence type="ECO:0000256" key="3">
    <source>
        <dbReference type="ARBA" id="ARBA00023136"/>
    </source>
</evidence>
<evidence type="ECO:0000256" key="2">
    <source>
        <dbReference type="ARBA" id="ARBA00022729"/>
    </source>
</evidence>
<feature type="compositionally biased region" description="Polar residues" evidence="6">
    <location>
        <begin position="26"/>
        <end position="40"/>
    </location>
</feature>
<keyword evidence="4" id="KW-0564">Palmitate</keyword>
<proteinExistence type="predicted"/>
<keyword evidence="9" id="KW-1185">Reference proteome</keyword>